<dbReference type="GO" id="GO:0010106">
    <property type="term" value="P:cellular response to iron ion starvation"/>
    <property type="evidence" value="ECO:0007669"/>
    <property type="project" value="UniProtKB-ARBA"/>
</dbReference>
<dbReference type="GO" id="GO:0043041">
    <property type="term" value="P:amino acid activation for nonribosomal peptide biosynthetic process"/>
    <property type="evidence" value="ECO:0007669"/>
    <property type="project" value="TreeGrafter"/>
</dbReference>
<sequence length="4773" mass="533253">MLAVLKSGAAFCPLNLDAPVDRMKFIVEDVKAKVVLTISDLRHRLAGLESLVEIISVDRLTHPEKDAAVFKQTVPNSDSPAYVMYTSGSTGKPKGVQISHLAASQALLAHNPHIPKFKRFLQFASPTFDVSVFEIFFPLYRGATLVCSDRERLLSDLPRAINELAIDSVELTPTVAGTLLKSRKRVPNLKILLTIGEMLTEGVIREFGAPSDSPEGGILVALYGPTEATIHCTIDARIRQDSVPGNIGTPLATVSAFVLDYGSAGQPKILPVGHIGELAVGGNQLAHGYVNRPEQTEAAFVDLYGYGRVYRTGDKARLLPNGQLECLGRIINTQVKLRGQRVELGEIEQTAYRASGIDLAAASVIDGALVVFCSSSVGSTIHDVKSVCDKWLPRYMRPNEIIMVGEVPRLPSGKIDKNALERGYKSKDAGPRRDFENDLERNLARIIGAELGVEPSRDENLSARGLDSIQAIKVASKLRSEGHHVSVSDLLYHCSVGSIASLVQQNLVQYNTQDSSSVTTARSRLRKAAITQLREVSGTIEDIDFCTPMQNAMLSETVASSEVNCNWFEVDLGDRDLLEKFADALETVGYRNEIFRSGFVFVQALSTFARVIWYQFDKSCLVQVDRFTHGEEISLLRPLSCQLLRGSSRVLFHAHHAIFDGWTLDLLLIDLENALQGKQPLKRPSYQLVSDFYALYHDSEAYTQDEDFWGTTLASAKPSAFPTLCATRARSSEELCLHRTSRITTSELEQAAKTLGVNKPSIVVAAYAYLLIRYAGSTDTMLGIVSSGRTLPIAGIEHISGPCLNTLPLPVTLSGVRTVRDLILQCYSMNREALSHEHLPLAQIKQVSRCSLDDRFLDSVFVWQESIASSIKSRKGIFITESRDRLNFSLNFEAEPTESNLRLKMTYKTQVLAPKQAETFCKQLDLLLDLFVKDRDTLIQDVEHHFERHTDLISATNIDFSGPRDQETNLVGKLEDISRDQPQRPALEFIEDFNPLTGSLRKHALSYRELHDKADKIGTFLRSQGCKPDDLVAIWMEKSVEQYLSVLAVIKAGAGYLPLDPNTPAGRIRQILEEARVELLLSASTFEKKSDVASIVRVLPVDLLLTSDIPRIQGRPEVKPSDLAYAVFTSGTTGKPKGLLVTRKNIASNINTLAGIYPTVPDGKLLQACSPAFDVAVFEIFYTWHQGMCLVSTANDVLFRDYESFIQRTGITHLSLTPSVAAILDRSKVPGIKFLVTAGEALTQKVFRDWADGQTLYQGYGPAETTNICSVNPRMTKDDFINNIGPPFPNTSAFVIDDKKDFQILPRGFVGEFCFGGDQVCRGYLNAPELTAEKFINHPTYGWLYRSGDIGRMLVNGSLVSLGRRDDQVKIRGQRVELAEIDHAMLQQSYVTDCVTFIAKKQKDRPDRLVCFWAGSSSDEDSDSDISNALSDLLPLYMVPDDIIRLDKLPTTAQGKIDKRVLLARFEDLYKNRQHASPRPSHRPPTEHERIIMCAVAEVCNIKFEDFGPETPFTSLGLDSIKAIGLSRKLGEHAQHRIDVSMILHHSSSTRLARAWLNSQHQVENAKQGSVTEIFDARTMEVITQDFSGRGLKVQKILPCTPLQESMLSESASKNGTAYWNEVVMEVYGDLDQLKAAWDVTVQRQEILRACFVSTQNADFPFAQVVLQHHQLPWIAGHRLEGFQNEMQDHHIPPWSISVRTSSAHGSNTLVIAMHHCLYDAEAFSILLRDVETIFKQKKIHAAPGLESYLGRVLSARSPDVLAFWREKLKDFQPINIIDDLDQKERLPPVYITKNRKSKIPLSTLKSWSSTSSLSRAGILQAAWARLLAFLSSVQDICFGNVYSGRDLPGTEYLVAPCFNTLPLRIDMRHPITNSQLVKRLLLANLDILPHQGTSLRLIQAEQCLQSRKLFDTLLLVQNEEDPVDETIWSKQAEHGSMAFPLIFEILPRELENCLDLSIHANVSKLPPKFLKQLIEIYDDILDDTMTFEGSQCLDFSFLDHRQAVLSEYQDLPRSSIMEYPSSQDVTSVCNDHSRQALSHVRRTVADLIRIKNPQDVDPQATIFQLGLDSINAFQLSSLLRRIGISITAADILDAASIQNIAIRCVFFDESSQLIENFDFTGFDNKHRPSICQISGIHQEYIQCVRPCTKSQNGMLAHSINSKGQTYINSIEYDTDLPPETTMYAWQRMIEMHEMLRAGFVQLDDRQYPFAMVIYYPQHFSVPIVDDINEEVKSRVAQSLHIGAWKIAINGKRVHVCIHHALYDAQSLATLLKSLDDISVGHDVQYQTSLEPLLSSMLLADKNAEHSRSFWQSHSSDIQSSKFPSLHTHTCQTRCFDMIRLQSTRRMKDLETQCQSLGVTLQVVGQAAWATILSAYLGESNVTFGVVLSTRSTEDSADQVLFPCVNTLPVFTNVSDIKSLLESLSKHNVELFRWPTTPLSSIQRWVNISEALFDTVFVYQKFLRGEDDYQTLCVKDDIAFTEYALSIELVPERDGFMTLQLTFDTSSLPRQQAALLLQQYSSILGNIISADRESEEHIPKQPQLYSTLPPKENPIEAPVDTLHEFVERSSEMTPESIAFEFFDKIDFDATPTHQWTYRELNREGNKFANLLIKHGCVPGDLEKEFIDVPEVQTLAVDDINLFKGIGTASPVLQREIVLSDVCYCLYTSGTTGNPKGCLISHGNSVQAMMAFRRLFSGHWDENSRWLQFASFHFDVNILEHFFTWGVGMCLVSTYRDVLLEDLAGNIDKLGITHIDLTPSLARLVKPEDAPSLCKGIFITGGEQLKKEILDSWGDHEVIYNGYGPSEVTIGCTMLPRVTQTTKPSNIGPQFDNVGSYVMLPGTNEPVLRGGVGELCVTGPLVGIGYLNRPELTRERFPVIDDTGERMYRTGDLVRLLHDGSFDFLGRADDQVKLRGQRLEIGEINEVIRQATAQVHDVTTLVLKHRSQSKEQLASFIVFGKPVRSSEAELLFDESQLRAISGIRSAIHDKLPPYMIPSFIIPISRMPLSSNNKIDAKVLRRLFEEMRGEDLRAVTEAHDIKGSLESKEVSTIQTVLVQILDITQDDIHISSSFFELGLDSISAIGFAKALRDRGVANVHSSMIMKHSTVGGLAAAIQTSRGLGTTLDANFKASQQRILAFGHKHSLAIARAMAINKEYIEAIAPCTPLQAGLISQTIQSNHPVYHSTFVFELGSKIDITELKMAWIQAQQDLQILRTRFVPTEDGYAQVVIRPPEDDTFWEIINANSDSYQLTTRISDWKKQSATRLDTQPWRIHLSKESKSTFMHLSIFHGLYDGIGLDLLLRHVKNLYRRLDVGPYKIDFFEALPHGPLSDSTGAKHFWMHQQLPPITLQLEPPSLEPIVLTGSISYSTELFKCRNSLKVTEPAIFHAAWLLTLFSSFNILPTHGIVISGRSIDLEGAEDVIGPMFNTLPCFISTAQCTSFADLVSCCHNFNTSVLAYQHTPLRDIMKWKRRVTSDTPFDSLLVFQKEGPVSEDIDDLWTVKDSRSSAAYPLAVEIEQKLDGSFSLTLVAASKSIQRHGALQLLDAYKNTIEALVQDPQHPLSDAIKSHGAIYELSSSEEKDYMNGYHGKSLPEEMIVVRREVSILAEVQEDDIPPRRSIFELGLDSIDAIKLSARLKEAGLSISMSQIMRSRTIQQIAANCLALEESDDSNRQKTIADEMLSIDRNQKFLDTAFEFVLPTTPLQEGLVSNMVTSKFQQYLNHEILEVEKHIDLALLIKSWETVVKDNGILRTVFLENDDPAYQYTYLQGVSRFTGLEVHRIELEDEGQLNDQITIAQRKSRSRGLDQPMFSLKSMQVRDKRFLLLSMSHALYDGMSLSMLHHDVAAAYHGRAQRRPPYVEFIAHSLSQSGLEAIEFWKDQLNGVSPTRLPERRQFEPSPQIHKVEYQSRHSESKVSSFCKSQGVTVQTLGLACWMTVLAHRVGKLDICSGLVLSGRSSKQAEEIMFPTMNTVAFRCVIHGSVSDLLQYVQNTSAKISEYQHFPLRKARAAAGVTEQLFQSIFLYQRTALELVQFTTLYHSLDNSSSTEFPVNVEWEVFKGSLVFRAACSDAFFSAKETGNLLLSLDTVLSFMLTQPSSPVMKFSGSLVEICDLPGVSLAHEKSSHDPAALDDSINISMAEFSETETHLVETLSKVANVPQEKLLRSTSLFEIGLDSISAIKVSSLLRKKSLRLPVSEMMKALTIGKMAQAMTQIDHGVPGTRRTPTLERLNGFSVADVTKRMNVEESDIERILPATAGQEYMLQMWRNSNQELFYPAFYYELKGSISIKDLEAAWTQVCHIFPVLRTTFMSSGDDNNPFLQIVLQKTPNLIRGLDGNHNARGLEDNILPPVRLDATSRTDDTIIRLRLHHALYDAVSLPLICSTLEKLCNGAPAIPNIHCDIEPYINATVGASHLEQNRKFWTEYLEDTTTPSLIPNDIATQSTTTDLSRIEVYQPHLFTNLEPVTAKVRKAGLSIQSLFFAIYAQAYSQYANPYHQQSNPSSHLVIGVYLANRSHELPLSGNSDFDLSTLAAPTMNIVPLKIRLPSHQSTGAFKLQNLFELAKEIQSDLALISQLPYCTSSLHQIHGWTNGIIRIDQTVNFLKLPVNEDNADENYYEESQVNYTKSRISGDGGGDDEDEKNEPLRTNLNIRSIVPDNSWLQTSTTTQPPDLPSPLPFDSTSDSFPLDPAYIPGLDIEASITHSPSTSNPTSSSSSSLNVGIFGPKSLLGRIPIKDPSNPDHDIGTQWSNLATTVLDSIKRSFELVASTAV</sequence>
<dbReference type="NCBIfam" id="NF003417">
    <property type="entry name" value="PRK04813.1"/>
    <property type="match status" value="3"/>
</dbReference>
<feature type="domain" description="Carrier" evidence="9">
    <location>
        <begin position="434"/>
        <end position="507"/>
    </location>
</feature>
<evidence type="ECO:0000256" key="1">
    <source>
        <dbReference type="ARBA" id="ARBA00004924"/>
    </source>
</evidence>
<dbReference type="Proteomes" id="UP000053317">
    <property type="component" value="Unassembled WGS sequence"/>
</dbReference>
<reference evidence="10 11" key="1">
    <citation type="submission" date="2015-05" db="EMBL/GenBank/DDBJ databases">
        <title>Distinctive expansion of gene families associated with plant cell wall degradation and secondary metabolism in the genomes of grapevine trunk pathogens.</title>
        <authorList>
            <person name="Lawrence D.P."/>
            <person name="Travadon R."/>
            <person name="Rolshausen P.E."/>
            <person name="Baumgartner K."/>
        </authorList>
    </citation>
    <scope>NUCLEOTIDE SEQUENCE [LARGE SCALE GENOMIC DNA]</scope>
    <source>
        <strain evidence="10">UCRPC4</strain>
    </source>
</reference>
<dbReference type="InterPro" id="IPR020845">
    <property type="entry name" value="AMP-binding_CS"/>
</dbReference>
<dbReference type="NCBIfam" id="TIGR01733">
    <property type="entry name" value="AA-adenyl-dom"/>
    <property type="match status" value="1"/>
</dbReference>
<feature type="domain" description="Carrier" evidence="9">
    <location>
        <begin position="3045"/>
        <end position="3119"/>
    </location>
</feature>
<dbReference type="Gene3D" id="3.30.300.30">
    <property type="match status" value="3"/>
</dbReference>
<evidence type="ECO:0000256" key="7">
    <source>
        <dbReference type="ARBA" id="ARBA00078302"/>
    </source>
</evidence>
<name>A0A0G2F4Q4_PHACM</name>
<feature type="domain" description="Carrier" evidence="9">
    <location>
        <begin position="2032"/>
        <end position="2109"/>
    </location>
</feature>
<dbReference type="Pfam" id="PF00550">
    <property type="entry name" value="PP-binding"/>
    <property type="match status" value="6"/>
</dbReference>
<dbReference type="SUPFAM" id="SSF52777">
    <property type="entry name" value="CoA-dependent acyltransferases"/>
    <property type="match status" value="12"/>
</dbReference>
<dbReference type="InterPro" id="IPR020806">
    <property type="entry name" value="PKS_PP-bd"/>
</dbReference>
<dbReference type="SMART" id="SM00823">
    <property type="entry name" value="PKS_PP"/>
    <property type="match status" value="6"/>
</dbReference>
<dbReference type="PROSITE" id="PS00012">
    <property type="entry name" value="PHOSPHOPANTETHEINE"/>
    <property type="match status" value="3"/>
</dbReference>
<dbReference type="PANTHER" id="PTHR45527">
    <property type="entry name" value="NONRIBOSOMAL PEPTIDE SYNTHETASE"/>
    <property type="match status" value="1"/>
</dbReference>
<dbReference type="CDD" id="cd05918">
    <property type="entry name" value="A_NRPS_SidN3_like"/>
    <property type="match status" value="1"/>
</dbReference>
<evidence type="ECO:0000256" key="4">
    <source>
        <dbReference type="ARBA" id="ARBA00022598"/>
    </source>
</evidence>
<dbReference type="Gene3D" id="3.30.559.10">
    <property type="entry name" value="Chloramphenicol acetyltransferase-like domain"/>
    <property type="match status" value="6"/>
</dbReference>
<dbReference type="GO" id="GO:0031177">
    <property type="term" value="F:phosphopantetheine binding"/>
    <property type="evidence" value="ECO:0007669"/>
    <property type="project" value="InterPro"/>
</dbReference>
<dbReference type="InterPro" id="IPR042099">
    <property type="entry name" value="ANL_N_sf"/>
</dbReference>
<dbReference type="InterPro" id="IPR010071">
    <property type="entry name" value="AA_adenyl_dom"/>
</dbReference>
<gene>
    <name evidence="10" type="ORF">UCRPC4_g00021</name>
</gene>
<keyword evidence="11" id="KW-1185">Reference proteome</keyword>
<dbReference type="InterPro" id="IPR000873">
    <property type="entry name" value="AMP-dep_synth/lig_dom"/>
</dbReference>
<reference evidence="10 11" key="2">
    <citation type="submission" date="2015-05" db="EMBL/GenBank/DDBJ databases">
        <authorList>
            <person name="Morales-Cruz A."/>
            <person name="Amrine K.C."/>
            <person name="Cantu D."/>
        </authorList>
    </citation>
    <scope>NUCLEOTIDE SEQUENCE [LARGE SCALE GENOMIC DNA]</scope>
    <source>
        <strain evidence="10">UCRPC4</strain>
    </source>
</reference>
<keyword evidence="4" id="KW-0436">Ligase</keyword>
<dbReference type="Pfam" id="PF00668">
    <property type="entry name" value="Condensation"/>
    <property type="match status" value="6"/>
</dbReference>
<dbReference type="GO" id="GO:0016874">
    <property type="term" value="F:ligase activity"/>
    <property type="evidence" value="ECO:0007669"/>
    <property type="project" value="UniProtKB-KW"/>
</dbReference>
<dbReference type="Gene3D" id="1.10.1200.10">
    <property type="entry name" value="ACP-like"/>
    <property type="match status" value="6"/>
</dbReference>
<evidence type="ECO:0000256" key="6">
    <source>
        <dbReference type="ARBA" id="ARBA00067294"/>
    </source>
</evidence>
<comment type="similarity">
    <text evidence="5">Belongs to the NRP synthetase family.</text>
</comment>
<dbReference type="InterPro" id="IPR001242">
    <property type="entry name" value="Condensation_dom"/>
</dbReference>
<dbReference type="GO" id="GO:0005737">
    <property type="term" value="C:cytoplasm"/>
    <property type="evidence" value="ECO:0007669"/>
    <property type="project" value="TreeGrafter"/>
</dbReference>
<dbReference type="InterPro" id="IPR009081">
    <property type="entry name" value="PP-bd_ACP"/>
</dbReference>
<dbReference type="SMART" id="SM01294">
    <property type="entry name" value="PKS_PP_betabranch"/>
    <property type="match status" value="1"/>
</dbReference>
<dbReference type="OrthoDB" id="416786at2759"/>
<evidence type="ECO:0000313" key="11">
    <source>
        <dbReference type="Proteomes" id="UP000053317"/>
    </source>
</evidence>
<feature type="domain" description="Carrier" evidence="9">
    <location>
        <begin position="1483"/>
        <end position="1560"/>
    </location>
</feature>
<dbReference type="InterPro" id="IPR045851">
    <property type="entry name" value="AMP-bd_C_sf"/>
</dbReference>
<dbReference type="CDD" id="cd05930">
    <property type="entry name" value="A_NRPS"/>
    <property type="match status" value="2"/>
</dbReference>
<dbReference type="SUPFAM" id="SSF47336">
    <property type="entry name" value="ACP-like"/>
    <property type="match status" value="6"/>
</dbReference>
<dbReference type="GO" id="GO:0031169">
    <property type="term" value="P:ferrichrome biosynthetic process"/>
    <property type="evidence" value="ECO:0007669"/>
    <property type="project" value="UniProtKB-ARBA"/>
</dbReference>
<protein>
    <recommendedName>
        <fullName evidence="6">Nonribosomal peptide synthetase sidC</fullName>
    </recommendedName>
    <alternativeName>
        <fullName evidence="7">Siderophore peptide synthetase C</fullName>
    </alternativeName>
</protein>
<proteinExistence type="inferred from homology"/>
<evidence type="ECO:0000256" key="5">
    <source>
        <dbReference type="ARBA" id="ARBA00029454"/>
    </source>
</evidence>
<dbReference type="InterPro" id="IPR006162">
    <property type="entry name" value="Ppantetheine_attach_site"/>
</dbReference>
<comment type="caution">
    <text evidence="10">The sequence shown here is derived from an EMBL/GenBank/DDBJ whole genome shotgun (WGS) entry which is preliminary data.</text>
</comment>
<evidence type="ECO:0000256" key="3">
    <source>
        <dbReference type="ARBA" id="ARBA00022553"/>
    </source>
</evidence>
<keyword evidence="2" id="KW-0596">Phosphopantetheine</keyword>
<dbReference type="FunFam" id="3.40.50.12780:FF:000024">
    <property type="entry name" value="Nonribosomal siderophore peptide synthase SidC"/>
    <property type="match status" value="2"/>
</dbReference>
<feature type="domain" description="Carrier" evidence="9">
    <location>
        <begin position="3594"/>
        <end position="3667"/>
    </location>
</feature>
<dbReference type="InterPro" id="IPR023213">
    <property type="entry name" value="CAT-like_dom_sf"/>
</dbReference>
<feature type="region of interest" description="Disordered" evidence="8">
    <location>
        <begin position="4616"/>
        <end position="4681"/>
    </location>
</feature>
<dbReference type="PROSITE" id="PS50075">
    <property type="entry name" value="CARRIER"/>
    <property type="match status" value="6"/>
</dbReference>
<dbReference type="InterPro" id="IPR036736">
    <property type="entry name" value="ACP-like_sf"/>
</dbReference>
<dbReference type="Pfam" id="PF00501">
    <property type="entry name" value="AMP-binding"/>
    <property type="match status" value="3"/>
</dbReference>
<evidence type="ECO:0000256" key="8">
    <source>
        <dbReference type="SAM" id="MobiDB-lite"/>
    </source>
</evidence>
<dbReference type="Gene3D" id="3.30.559.30">
    <property type="entry name" value="Nonribosomal peptide synthetase, condensation domain"/>
    <property type="match status" value="6"/>
</dbReference>
<evidence type="ECO:0000313" key="10">
    <source>
        <dbReference type="EMBL" id="KKY29231.1"/>
    </source>
</evidence>
<dbReference type="EMBL" id="LCWF01000001">
    <property type="protein sequence ID" value="KKY29231.1"/>
    <property type="molecule type" value="Genomic_DNA"/>
</dbReference>
<dbReference type="PANTHER" id="PTHR45527:SF1">
    <property type="entry name" value="FATTY ACID SYNTHASE"/>
    <property type="match status" value="1"/>
</dbReference>
<keyword evidence="3" id="KW-0597">Phosphoprotein</keyword>
<evidence type="ECO:0000259" key="9">
    <source>
        <dbReference type="PROSITE" id="PS50075"/>
    </source>
</evidence>
<organism evidence="10 11">
    <name type="scientific">Phaeomoniella chlamydospora</name>
    <name type="common">Phaeoacremonium chlamydosporum</name>
    <dbReference type="NCBI Taxonomy" id="158046"/>
    <lineage>
        <taxon>Eukaryota</taxon>
        <taxon>Fungi</taxon>
        <taxon>Dikarya</taxon>
        <taxon>Ascomycota</taxon>
        <taxon>Pezizomycotina</taxon>
        <taxon>Eurotiomycetes</taxon>
        <taxon>Chaetothyriomycetidae</taxon>
        <taxon>Phaeomoniellales</taxon>
        <taxon>Phaeomoniellaceae</taxon>
        <taxon>Phaeomoniella</taxon>
    </lineage>
</organism>
<dbReference type="PROSITE" id="PS00455">
    <property type="entry name" value="AMP_BINDING"/>
    <property type="match status" value="1"/>
</dbReference>
<evidence type="ECO:0000256" key="2">
    <source>
        <dbReference type="ARBA" id="ARBA00022450"/>
    </source>
</evidence>
<dbReference type="SUPFAM" id="SSF56801">
    <property type="entry name" value="Acetyl-CoA synthetase-like"/>
    <property type="match status" value="3"/>
</dbReference>
<comment type="pathway">
    <text evidence="1">Siderophore biosynthesis.</text>
</comment>
<dbReference type="Gene3D" id="3.40.50.12780">
    <property type="entry name" value="N-terminal domain of ligase-like"/>
    <property type="match status" value="4"/>
</dbReference>
<feature type="domain" description="Carrier" evidence="9">
    <location>
        <begin position="4141"/>
        <end position="4217"/>
    </location>
</feature>
<accession>A0A0G2F4Q4</accession>
<dbReference type="FunFam" id="3.30.300.30:FF:000033">
    <property type="entry name" value="Nonribosomal siderophore peptide synthase SidC"/>
    <property type="match status" value="1"/>
</dbReference>